<dbReference type="AlphaFoldDB" id="A0A386UIG3"/>
<dbReference type="RefSeq" id="WP_099649000.1">
    <property type="nucleotide sequence ID" value="NZ_CAJGAB010000001.1"/>
</dbReference>
<organism evidence="1 2">
    <name type="scientific">Paracoccus yeei</name>
    <dbReference type="NCBI Taxonomy" id="147645"/>
    <lineage>
        <taxon>Bacteria</taxon>
        <taxon>Pseudomonadati</taxon>
        <taxon>Pseudomonadota</taxon>
        <taxon>Alphaproteobacteria</taxon>
        <taxon>Rhodobacterales</taxon>
        <taxon>Paracoccaceae</taxon>
        <taxon>Paracoccus</taxon>
    </lineage>
</organism>
<dbReference type="Proteomes" id="UP000272010">
    <property type="component" value="Chromosome"/>
</dbReference>
<dbReference type="EMBL" id="CP031078">
    <property type="protein sequence ID" value="AYF00351.1"/>
    <property type="molecule type" value="Genomic_DNA"/>
</dbReference>
<reference evidence="2" key="1">
    <citation type="submission" date="2018-07" db="EMBL/GenBank/DDBJ databases">
        <title>Genome Structure of the Opportunistic Pathogen Paracoccus yeei (Alphaproteobacteria) and Identification of Putative Virulence Factors.</title>
        <authorList>
            <person name="Lasek R."/>
            <person name="Szuplewska M."/>
            <person name="Mitura M."/>
            <person name="Decewicz P."/>
            <person name="Chmielowska C."/>
            <person name="Pawlot A."/>
            <person name="Sentkowska D."/>
            <person name="Czarnecki J."/>
            <person name="Bartosik D."/>
        </authorList>
    </citation>
    <scope>NUCLEOTIDE SEQUENCE [LARGE SCALE GENOMIC DNA]</scope>
    <source>
        <strain evidence="2">CCUG 32053</strain>
    </source>
</reference>
<evidence type="ECO:0000313" key="1">
    <source>
        <dbReference type="EMBL" id="AYF00351.1"/>
    </source>
</evidence>
<accession>A0A386UIG3</accession>
<sequence length="50" mass="5416">MTALRTIRTALDTIRAAIRAAAATEMHRMPAAADLKTLGIPQSAFRTIHL</sequence>
<dbReference type="GeneID" id="78900504"/>
<gene>
    <name evidence="1" type="ORF">PY32053_00674</name>
</gene>
<proteinExistence type="predicted"/>
<name>A0A386UIG3_9RHOB</name>
<evidence type="ECO:0000313" key="2">
    <source>
        <dbReference type="Proteomes" id="UP000272010"/>
    </source>
</evidence>
<protein>
    <submittedName>
        <fullName evidence="1">Uncharacterized protein</fullName>
    </submittedName>
</protein>